<comment type="similarity">
    <text evidence="2">Belongs to the methyltransferase superfamily. L-isoaspartyl/D-aspartyl protein methyltransferase family.</text>
</comment>
<keyword evidence="7 12" id="KW-0808">Transferase</keyword>
<dbReference type="Pfam" id="PF01135">
    <property type="entry name" value="PCMT"/>
    <property type="match status" value="1"/>
</dbReference>
<dbReference type="Proteomes" id="UP000286931">
    <property type="component" value="Unassembled WGS sequence"/>
</dbReference>
<gene>
    <name evidence="12" type="ORF">EHYA_05557</name>
</gene>
<evidence type="ECO:0000256" key="4">
    <source>
        <dbReference type="ARBA" id="ARBA00013346"/>
    </source>
</evidence>
<dbReference type="GO" id="GO:0005737">
    <property type="term" value="C:cytoplasm"/>
    <property type="evidence" value="ECO:0007669"/>
    <property type="project" value="UniProtKB-SubCell"/>
</dbReference>
<protein>
    <recommendedName>
        <fullName evidence="4">Protein-L-isoaspartate O-methyltransferase</fullName>
        <ecNumber evidence="3">2.1.1.77</ecNumber>
    </recommendedName>
    <alternativeName>
        <fullName evidence="11">L-isoaspartyl protein carboxyl methyltransferase</fullName>
    </alternativeName>
    <alternativeName>
        <fullName evidence="9">Protein L-isoaspartyl methyltransferase</fullName>
    </alternativeName>
    <alternativeName>
        <fullName evidence="10">Protein-beta-aspartate methyltransferase</fullName>
    </alternativeName>
</protein>
<evidence type="ECO:0000256" key="5">
    <source>
        <dbReference type="ARBA" id="ARBA00022490"/>
    </source>
</evidence>
<name>A0A401YTB9_9ACTN</name>
<dbReference type="InterPro" id="IPR029063">
    <property type="entry name" value="SAM-dependent_MTases_sf"/>
</dbReference>
<dbReference type="InterPro" id="IPR000682">
    <property type="entry name" value="PCMT"/>
</dbReference>
<dbReference type="SUPFAM" id="SSF53335">
    <property type="entry name" value="S-adenosyl-L-methionine-dependent methyltransferases"/>
    <property type="match status" value="1"/>
</dbReference>
<evidence type="ECO:0000256" key="7">
    <source>
        <dbReference type="ARBA" id="ARBA00022679"/>
    </source>
</evidence>
<evidence type="ECO:0000256" key="3">
    <source>
        <dbReference type="ARBA" id="ARBA00011890"/>
    </source>
</evidence>
<dbReference type="Gene3D" id="3.40.50.150">
    <property type="entry name" value="Vaccinia Virus protein VP39"/>
    <property type="match status" value="1"/>
</dbReference>
<comment type="subcellular location">
    <subcellularLocation>
        <location evidence="1">Cytoplasm</location>
    </subcellularLocation>
</comment>
<dbReference type="AlphaFoldDB" id="A0A401YTB9"/>
<keyword evidence="6 12" id="KW-0489">Methyltransferase</keyword>
<evidence type="ECO:0000256" key="11">
    <source>
        <dbReference type="ARBA" id="ARBA00031350"/>
    </source>
</evidence>
<sequence length="399" mass="42521">MNAPPSSPAPATDAVVLRRRLADALAATGDLRGPAWRAAVESVPREVFAPAWFERSDTERGTMWSPVVGDAATLARVYEDTTLVTQLDGGVAPGDVEGPVFGAPSSSSTLPGLVVGMLEDLGVEDGDRVLEIGSGTGYSTALLARRLGDDLVTSIEVDPETARRAAAALKAAGFEPHLVVGDGLDGVPDRAPFDRLIATCSVREIPRPWLEQSRPGTVILANLTGWLYAFGQARVTVTGPGRAAGEFLPGTVSFMPARRHTPPAPDTGAALAAAGPDRPTELGPEILRDWVGRFVVQGALPNSQQVTAQVGDGPCLDHVLDVDGSHATLLPQQDGSWRVREGGPRRLWSLAERAVTAWRAQGSPPIDAFRLSIDPDRHTIHLPDRSLSWDLPRLEQRRR</sequence>
<evidence type="ECO:0000313" key="13">
    <source>
        <dbReference type="Proteomes" id="UP000286931"/>
    </source>
</evidence>
<evidence type="ECO:0000256" key="10">
    <source>
        <dbReference type="ARBA" id="ARBA00031323"/>
    </source>
</evidence>
<evidence type="ECO:0000256" key="6">
    <source>
        <dbReference type="ARBA" id="ARBA00022603"/>
    </source>
</evidence>
<keyword evidence="8" id="KW-0949">S-adenosyl-L-methionine</keyword>
<reference evidence="12 13" key="1">
    <citation type="submission" date="2018-12" db="EMBL/GenBank/DDBJ databases">
        <title>Draft genome sequence of Embleya hyalina NBRC 13850T.</title>
        <authorList>
            <person name="Komaki H."/>
            <person name="Hosoyama A."/>
            <person name="Kimura A."/>
            <person name="Ichikawa N."/>
            <person name="Tamura T."/>
        </authorList>
    </citation>
    <scope>NUCLEOTIDE SEQUENCE [LARGE SCALE GENOMIC DNA]</scope>
    <source>
        <strain evidence="12 13">NBRC 13850</strain>
    </source>
</reference>
<proteinExistence type="inferred from homology"/>
<dbReference type="GO" id="GO:0004719">
    <property type="term" value="F:protein-L-isoaspartate (D-aspartate) O-methyltransferase activity"/>
    <property type="evidence" value="ECO:0007669"/>
    <property type="project" value="UniProtKB-EC"/>
</dbReference>
<evidence type="ECO:0000256" key="1">
    <source>
        <dbReference type="ARBA" id="ARBA00004496"/>
    </source>
</evidence>
<organism evidence="12 13">
    <name type="scientific">Embleya hyalina</name>
    <dbReference type="NCBI Taxonomy" id="516124"/>
    <lineage>
        <taxon>Bacteria</taxon>
        <taxon>Bacillati</taxon>
        <taxon>Actinomycetota</taxon>
        <taxon>Actinomycetes</taxon>
        <taxon>Kitasatosporales</taxon>
        <taxon>Streptomycetaceae</taxon>
        <taxon>Embleya</taxon>
    </lineage>
</organism>
<evidence type="ECO:0000256" key="2">
    <source>
        <dbReference type="ARBA" id="ARBA00005369"/>
    </source>
</evidence>
<evidence type="ECO:0000313" key="12">
    <source>
        <dbReference type="EMBL" id="GCD97860.1"/>
    </source>
</evidence>
<evidence type="ECO:0000256" key="8">
    <source>
        <dbReference type="ARBA" id="ARBA00022691"/>
    </source>
</evidence>
<dbReference type="EC" id="2.1.1.77" evidence="3"/>
<dbReference type="InterPro" id="IPR026448">
    <property type="entry name" value="Methyltr_grasp"/>
</dbReference>
<dbReference type="EMBL" id="BIFH01000025">
    <property type="protein sequence ID" value="GCD97860.1"/>
    <property type="molecule type" value="Genomic_DNA"/>
</dbReference>
<keyword evidence="13" id="KW-1185">Reference proteome</keyword>
<dbReference type="PANTHER" id="PTHR11579:SF0">
    <property type="entry name" value="PROTEIN-L-ISOASPARTATE(D-ASPARTATE) O-METHYLTRANSFERASE"/>
    <property type="match status" value="1"/>
</dbReference>
<keyword evidence="5" id="KW-0963">Cytoplasm</keyword>
<dbReference type="NCBIfam" id="TIGR04188">
    <property type="entry name" value="methyltr_grsp"/>
    <property type="match status" value="1"/>
</dbReference>
<dbReference type="CDD" id="cd02440">
    <property type="entry name" value="AdoMet_MTases"/>
    <property type="match status" value="1"/>
</dbReference>
<accession>A0A401YTB9</accession>
<dbReference type="GO" id="GO:0032259">
    <property type="term" value="P:methylation"/>
    <property type="evidence" value="ECO:0007669"/>
    <property type="project" value="UniProtKB-KW"/>
</dbReference>
<dbReference type="RefSeq" id="WP_246126924.1">
    <property type="nucleotide sequence ID" value="NZ_BIFH01000025.1"/>
</dbReference>
<evidence type="ECO:0000256" key="9">
    <source>
        <dbReference type="ARBA" id="ARBA00030757"/>
    </source>
</evidence>
<comment type="caution">
    <text evidence="12">The sequence shown here is derived from an EMBL/GenBank/DDBJ whole genome shotgun (WGS) entry which is preliminary data.</text>
</comment>
<dbReference type="PANTHER" id="PTHR11579">
    <property type="entry name" value="PROTEIN-L-ISOASPARTATE O-METHYLTRANSFERASE"/>
    <property type="match status" value="1"/>
</dbReference>